<dbReference type="Proteomes" id="UP000293995">
    <property type="component" value="Chromosome"/>
</dbReference>
<dbReference type="OrthoDB" id="3716589at2"/>
<keyword evidence="1" id="KW-0472">Membrane</keyword>
<dbReference type="AlphaFoldDB" id="A0A4P6E980"/>
<dbReference type="EMBL" id="CP035494">
    <property type="protein sequence ID" value="QAY58640.1"/>
    <property type="molecule type" value="Genomic_DNA"/>
</dbReference>
<keyword evidence="1" id="KW-0812">Transmembrane</keyword>
<evidence type="ECO:0000256" key="1">
    <source>
        <dbReference type="SAM" id="Phobius"/>
    </source>
</evidence>
<dbReference type="RefSeq" id="WP_129385033.1">
    <property type="nucleotide sequence ID" value="NZ_CP035494.1"/>
</dbReference>
<evidence type="ECO:0000313" key="2">
    <source>
        <dbReference type="EMBL" id="QAY58640.1"/>
    </source>
</evidence>
<reference evidence="2 3" key="1">
    <citation type="submission" date="2019-01" db="EMBL/GenBank/DDBJ databases">
        <title>Genome sequencing of strain DFW100M-13.</title>
        <authorList>
            <person name="Heo J."/>
            <person name="Kim S.-J."/>
            <person name="Kim J.-S."/>
            <person name="Hong S.-B."/>
            <person name="Kwon S.-W."/>
        </authorList>
    </citation>
    <scope>NUCLEOTIDE SEQUENCE [LARGE SCALE GENOMIC DNA]</scope>
    <source>
        <strain evidence="2 3">DFW100M-13</strain>
    </source>
</reference>
<keyword evidence="1" id="KW-1133">Transmembrane helix</keyword>
<feature type="transmembrane region" description="Helical" evidence="1">
    <location>
        <begin position="257"/>
        <end position="283"/>
    </location>
</feature>
<name>A0A4P6E980_9MICO</name>
<dbReference type="KEGG" id="mprt:ET475_00550"/>
<feature type="transmembrane region" description="Helical" evidence="1">
    <location>
        <begin position="175"/>
        <end position="199"/>
    </location>
</feature>
<accession>A0A4P6E980</accession>
<keyword evidence="3" id="KW-1185">Reference proteome</keyword>
<protein>
    <submittedName>
        <fullName evidence="2">Uncharacterized protein</fullName>
    </submittedName>
</protein>
<evidence type="ECO:0000313" key="3">
    <source>
        <dbReference type="Proteomes" id="UP000293995"/>
    </source>
</evidence>
<proteinExistence type="predicted"/>
<sequence length="297" mass="30766">MFRLDSPGNVDGNACDALARVDGVDAAGATRAGDTLRFALLPDRPTPYFDASLGMAHLLDVDPASPNAGLIVDSTLAASLGLSHIPGTTFLIDGSRPSAVAGTYDHPDDGRDSTLSGAAIGLAVGSEPFDSCWVRFWPPSDNPLELLGTVTIDVGGSNGATQWNPTLGRTLDPNAVFHSLPLVVLTSLAAIAAAALAFVGLRLRRLELASALHVGVSHSALAGISLAECAIWLIPASLFAATTLAFCAAWHNPDPPLAAWLAGARVVAAAMSAWILTIGLTAAMTNEAHLVRYFQQR</sequence>
<feature type="transmembrane region" description="Helical" evidence="1">
    <location>
        <begin position="220"/>
        <end position="251"/>
    </location>
</feature>
<organism evidence="2 3">
    <name type="scientific">Microbacterium protaetiae</name>
    <dbReference type="NCBI Taxonomy" id="2509458"/>
    <lineage>
        <taxon>Bacteria</taxon>
        <taxon>Bacillati</taxon>
        <taxon>Actinomycetota</taxon>
        <taxon>Actinomycetes</taxon>
        <taxon>Micrococcales</taxon>
        <taxon>Microbacteriaceae</taxon>
        <taxon>Microbacterium</taxon>
    </lineage>
</organism>
<gene>
    <name evidence="2" type="ORF">ET475_00550</name>
</gene>